<dbReference type="AlphaFoldDB" id="A0A834W2M3"/>
<accession>A0A834W2M3</accession>
<organism evidence="1 2">
    <name type="scientific">Senna tora</name>
    <dbReference type="NCBI Taxonomy" id="362788"/>
    <lineage>
        <taxon>Eukaryota</taxon>
        <taxon>Viridiplantae</taxon>
        <taxon>Streptophyta</taxon>
        <taxon>Embryophyta</taxon>
        <taxon>Tracheophyta</taxon>
        <taxon>Spermatophyta</taxon>
        <taxon>Magnoliopsida</taxon>
        <taxon>eudicotyledons</taxon>
        <taxon>Gunneridae</taxon>
        <taxon>Pentapetalae</taxon>
        <taxon>rosids</taxon>
        <taxon>fabids</taxon>
        <taxon>Fabales</taxon>
        <taxon>Fabaceae</taxon>
        <taxon>Caesalpinioideae</taxon>
        <taxon>Cassia clade</taxon>
        <taxon>Senna</taxon>
    </lineage>
</organism>
<sequence>MASTYGRGDDAGRQLKWNLNSKLE</sequence>
<keyword evidence="2" id="KW-1185">Reference proteome</keyword>
<dbReference type="Proteomes" id="UP000634136">
    <property type="component" value="Unassembled WGS sequence"/>
</dbReference>
<proteinExistence type="predicted"/>
<evidence type="ECO:0000313" key="1">
    <source>
        <dbReference type="EMBL" id="KAF7802024.1"/>
    </source>
</evidence>
<comment type="caution">
    <text evidence="1">The sequence shown here is derived from an EMBL/GenBank/DDBJ whole genome shotgun (WGS) entry which is preliminary data.</text>
</comment>
<dbReference type="EMBL" id="JAAIUW010000013">
    <property type="protein sequence ID" value="KAF7802024.1"/>
    <property type="molecule type" value="Genomic_DNA"/>
</dbReference>
<name>A0A834W2M3_9FABA</name>
<reference evidence="1" key="1">
    <citation type="submission" date="2020-09" db="EMBL/GenBank/DDBJ databases">
        <title>Genome-Enabled Discovery of Anthraquinone Biosynthesis in Senna tora.</title>
        <authorList>
            <person name="Kang S.-H."/>
            <person name="Pandey R.P."/>
            <person name="Lee C.-M."/>
            <person name="Sim J.-S."/>
            <person name="Jeong J.-T."/>
            <person name="Choi B.-S."/>
            <person name="Jung M."/>
            <person name="Ginzburg D."/>
            <person name="Zhao K."/>
            <person name="Won S.Y."/>
            <person name="Oh T.-J."/>
            <person name="Yu Y."/>
            <person name="Kim N.-H."/>
            <person name="Lee O.R."/>
            <person name="Lee T.-H."/>
            <person name="Bashyal P."/>
            <person name="Kim T.-S."/>
            <person name="Lee W.-H."/>
            <person name="Kawkins C."/>
            <person name="Kim C.-K."/>
            <person name="Kim J.S."/>
            <person name="Ahn B.O."/>
            <person name="Rhee S.Y."/>
            <person name="Sohng J.K."/>
        </authorList>
    </citation>
    <scope>NUCLEOTIDE SEQUENCE</scope>
    <source>
        <tissue evidence="1">Leaf</tissue>
    </source>
</reference>
<protein>
    <submittedName>
        <fullName evidence="1">Uncharacterized protein</fullName>
    </submittedName>
</protein>
<gene>
    <name evidence="1" type="ORF">G2W53_041135</name>
</gene>
<evidence type="ECO:0000313" key="2">
    <source>
        <dbReference type="Proteomes" id="UP000634136"/>
    </source>
</evidence>